<organism evidence="1 3">
    <name type="scientific">Fusarium culmorum</name>
    <dbReference type="NCBI Taxonomy" id="5516"/>
    <lineage>
        <taxon>Eukaryota</taxon>
        <taxon>Fungi</taxon>
        <taxon>Dikarya</taxon>
        <taxon>Ascomycota</taxon>
        <taxon>Pezizomycotina</taxon>
        <taxon>Sordariomycetes</taxon>
        <taxon>Hypocreomycetidae</taxon>
        <taxon>Hypocreales</taxon>
        <taxon>Nectriaceae</taxon>
        <taxon>Fusarium</taxon>
    </lineage>
</organism>
<sequence length="111" mass="12483">MGPPALRPLFRKMFPRLFSGGTTKEAGKYSTSSKCGDATGIGGTIHLNDMHRSNVQTDILGYSPDGSQEDIMRYNGILRTTLMSNTTMRFRWKEERRYTTREDDATANAEV</sequence>
<dbReference type="Proteomes" id="UP000663297">
    <property type="component" value="Chromosome 3"/>
</dbReference>
<dbReference type="Proteomes" id="UP000241587">
    <property type="component" value="Unassembled WGS sequence"/>
</dbReference>
<proteinExistence type="predicted"/>
<protein>
    <submittedName>
        <fullName evidence="1">Uncharacterized protein</fullName>
    </submittedName>
</protein>
<reference evidence="1 3" key="1">
    <citation type="submission" date="2018-02" db="EMBL/GenBank/DDBJ databases">
        <title>Fusarium culmorum secondary metabolites in fungal-bacterial-plant interactions.</title>
        <authorList>
            <person name="Schmidt R."/>
        </authorList>
    </citation>
    <scope>NUCLEOTIDE SEQUENCE [LARGE SCALE GENOMIC DNA]</scope>
    <source>
        <strain evidence="1 3">PV</strain>
    </source>
</reference>
<dbReference type="AlphaFoldDB" id="A0A2T4H1I9"/>
<evidence type="ECO:0000313" key="3">
    <source>
        <dbReference type="Proteomes" id="UP000241587"/>
    </source>
</evidence>
<gene>
    <name evidence="1" type="ORF">FCULG_00007456</name>
    <name evidence="2" type="ORF">HYE67_006478</name>
</gene>
<evidence type="ECO:0000313" key="1">
    <source>
        <dbReference type="EMBL" id="PTD09654.1"/>
    </source>
</evidence>
<reference evidence="2" key="2">
    <citation type="submission" date="2020-11" db="EMBL/GenBank/DDBJ databases">
        <title>The chromosome-scale genome resource for two endophytic Fusarium species: F. culmorum and F. pseudograminearum.</title>
        <authorList>
            <person name="Yuan Z."/>
        </authorList>
    </citation>
    <scope>NUCLEOTIDE SEQUENCE</scope>
    <source>
        <strain evidence="2">Class2-1B</strain>
    </source>
</reference>
<dbReference type="EMBL" id="PVEM01000003">
    <property type="protein sequence ID" value="PTD09654.1"/>
    <property type="molecule type" value="Genomic_DNA"/>
</dbReference>
<keyword evidence="3" id="KW-1185">Reference proteome</keyword>
<dbReference type="EMBL" id="CP064749">
    <property type="protein sequence ID" value="QPC64247.1"/>
    <property type="molecule type" value="Genomic_DNA"/>
</dbReference>
<evidence type="ECO:0000313" key="2">
    <source>
        <dbReference type="EMBL" id="QPC64247.1"/>
    </source>
</evidence>
<name>A0A2T4H1I9_FUSCU</name>
<accession>A0A2T4H1I9</accession>
<dbReference type="OrthoDB" id="5283415at2759"/>